<gene>
    <name evidence="1" type="ORF">BDN72DRAFT_830329</name>
</gene>
<reference evidence="1 2" key="1">
    <citation type="journal article" date="2019" name="Nat. Ecol. Evol.">
        <title>Megaphylogeny resolves global patterns of mushroom evolution.</title>
        <authorList>
            <person name="Varga T."/>
            <person name="Krizsan K."/>
            <person name="Foldi C."/>
            <person name="Dima B."/>
            <person name="Sanchez-Garcia M."/>
            <person name="Sanchez-Ramirez S."/>
            <person name="Szollosi G.J."/>
            <person name="Szarkandi J.G."/>
            <person name="Papp V."/>
            <person name="Albert L."/>
            <person name="Andreopoulos W."/>
            <person name="Angelini C."/>
            <person name="Antonin V."/>
            <person name="Barry K.W."/>
            <person name="Bougher N.L."/>
            <person name="Buchanan P."/>
            <person name="Buyck B."/>
            <person name="Bense V."/>
            <person name="Catcheside P."/>
            <person name="Chovatia M."/>
            <person name="Cooper J."/>
            <person name="Damon W."/>
            <person name="Desjardin D."/>
            <person name="Finy P."/>
            <person name="Geml J."/>
            <person name="Haridas S."/>
            <person name="Hughes K."/>
            <person name="Justo A."/>
            <person name="Karasinski D."/>
            <person name="Kautmanova I."/>
            <person name="Kiss B."/>
            <person name="Kocsube S."/>
            <person name="Kotiranta H."/>
            <person name="LaButti K.M."/>
            <person name="Lechner B.E."/>
            <person name="Liimatainen K."/>
            <person name="Lipzen A."/>
            <person name="Lukacs Z."/>
            <person name="Mihaltcheva S."/>
            <person name="Morgado L.N."/>
            <person name="Niskanen T."/>
            <person name="Noordeloos M.E."/>
            <person name="Ohm R.A."/>
            <person name="Ortiz-Santana B."/>
            <person name="Ovrebo C."/>
            <person name="Racz N."/>
            <person name="Riley R."/>
            <person name="Savchenko A."/>
            <person name="Shiryaev A."/>
            <person name="Soop K."/>
            <person name="Spirin V."/>
            <person name="Szebenyi C."/>
            <person name="Tomsovsky M."/>
            <person name="Tulloss R.E."/>
            <person name="Uehling J."/>
            <person name="Grigoriev I.V."/>
            <person name="Vagvolgyi C."/>
            <person name="Papp T."/>
            <person name="Martin F.M."/>
            <person name="Miettinen O."/>
            <person name="Hibbett D.S."/>
            <person name="Nagy L.G."/>
        </authorList>
    </citation>
    <scope>NUCLEOTIDE SEQUENCE [LARGE SCALE GENOMIC DNA]</scope>
    <source>
        <strain evidence="1 2">NL-1719</strain>
    </source>
</reference>
<dbReference type="EMBL" id="ML208259">
    <property type="protein sequence ID" value="TFK77166.1"/>
    <property type="molecule type" value="Genomic_DNA"/>
</dbReference>
<keyword evidence="2" id="KW-1185">Reference proteome</keyword>
<accession>A0ACD3BH62</accession>
<name>A0ACD3BH62_9AGAR</name>
<proteinExistence type="predicted"/>
<protein>
    <submittedName>
        <fullName evidence="1">TFIID and SAGA subunit</fullName>
    </submittedName>
</protein>
<organism evidence="1 2">
    <name type="scientific">Pluteus cervinus</name>
    <dbReference type="NCBI Taxonomy" id="181527"/>
    <lineage>
        <taxon>Eukaryota</taxon>
        <taxon>Fungi</taxon>
        <taxon>Dikarya</taxon>
        <taxon>Basidiomycota</taxon>
        <taxon>Agaricomycotina</taxon>
        <taxon>Agaricomycetes</taxon>
        <taxon>Agaricomycetidae</taxon>
        <taxon>Agaricales</taxon>
        <taxon>Pluteineae</taxon>
        <taxon>Pluteaceae</taxon>
        <taxon>Pluteus</taxon>
    </lineage>
</organism>
<evidence type="ECO:0000313" key="1">
    <source>
        <dbReference type="EMBL" id="TFK77166.1"/>
    </source>
</evidence>
<dbReference type="Proteomes" id="UP000308600">
    <property type="component" value="Unassembled WGS sequence"/>
</dbReference>
<evidence type="ECO:0000313" key="2">
    <source>
        <dbReference type="Proteomes" id="UP000308600"/>
    </source>
</evidence>
<sequence>MVGTPPVSSQSPVGTSSVANSAQDTSQNVNPAERVILEYLQARGHTSAEKAFRQELEAVSPDERRKEVETVAAKELVKTLAVYSQKSSHPGENALKESAAVLQELSTLSSSSSLQNLIASIGSVGAEDLLSIDPSDKYEGYREFEAWVDGSLDMYRPEFRPILFPIFCHFYFDLIQHGFKDAAVRFYNTFSPSLMSIHHADLHHFKTLLLPAHVQSDEKAQRFRREKYAIRMSRSGFSLLIGWLTEGVGGEGTGAGTGFSGERGKRGRAAVMRVVNNHLRFDVTSTNPSSVPPHAWEESTGLISSLLPQPSGTTSTYTSAHAFNMSKGDLKLGPAPMNEDLRTETERVLREQAMVDRDPSAQYDIQYTKPQIPIGLVPPTEADLLPRPPLFKTVDVEREVSNVRDARKRIRLEPSLLSNMDVDSPQASAFRGRALPSICAYTLHDVAEGAPCSTFSQDTSLMAAGFAESYIRLWSLKGEKLRGLRSDFQASSIRDASSISKIKEKKGSTTRKLIGHSGPVYSVAFDPVSGSAAAPKHLLSASADATVRLWSLDAMTNVAAYRGHDNPVWDVKWCPMGIYFATASRDRTARLWSTDRLNCLRIYAGHLSDVDCVAFHPNSLYLATGSSDWTSRLWDVQKGSCVRVFIGQQGAVTSLVMSPDGRYLATAGEDLSISLWDLGSGKRIKKMLGHSASIYTLAFSAESSLLVSGGADWTVRCWDVKAAGGSRTKTQDTSNSGEEKSTPTEGETAETTDLLSTFPTKRTPITNVQFTSKNLCLVGGVYTSPETR</sequence>